<comment type="caution">
    <text evidence="1">The sequence shown here is derived from an EMBL/GenBank/DDBJ whole genome shotgun (WGS) entry which is preliminary data.</text>
</comment>
<proteinExistence type="predicted"/>
<gene>
    <name evidence="1" type="ORF">VKT23_017421</name>
</gene>
<reference evidence="1 2" key="1">
    <citation type="submission" date="2024-01" db="EMBL/GenBank/DDBJ databases">
        <title>A draft genome for the cacao thread blight pathogen Marasmiellus scandens.</title>
        <authorList>
            <person name="Baruah I.K."/>
            <person name="Leung J."/>
            <person name="Bukari Y."/>
            <person name="Amoako-Attah I."/>
            <person name="Meinhardt L.W."/>
            <person name="Bailey B.A."/>
            <person name="Cohen S.P."/>
        </authorList>
    </citation>
    <scope>NUCLEOTIDE SEQUENCE [LARGE SCALE GENOMIC DNA]</scope>
    <source>
        <strain evidence="1 2">GH-19</strain>
    </source>
</reference>
<dbReference type="Proteomes" id="UP001498398">
    <property type="component" value="Unassembled WGS sequence"/>
</dbReference>
<sequence>MRGLREENLVLRPLKSNASDSSDSKLAEGVFHDWDLFSATDPLHYHSSSTPETDSLTAHGVQAFLPLDMSGYSSSEKHLYRHHLESFLFLLFWAGLHYPLDGNSDDNGTVRLKPKVHPDVVEWNPTRRTCGSWKEALFRYGWGLDSFKSSEMRNWSKPLFDLFSRGLKSRYGYYRRSSGTQDHSGLLTFERFMMVLGYNEELAAWDDLPFAEPEEASNR</sequence>
<evidence type="ECO:0000313" key="1">
    <source>
        <dbReference type="EMBL" id="KAK7439849.1"/>
    </source>
</evidence>
<dbReference type="EMBL" id="JBANRG010000071">
    <property type="protein sequence ID" value="KAK7439849.1"/>
    <property type="molecule type" value="Genomic_DNA"/>
</dbReference>
<evidence type="ECO:0000313" key="2">
    <source>
        <dbReference type="Proteomes" id="UP001498398"/>
    </source>
</evidence>
<protein>
    <recommendedName>
        <fullName evidence="3">Fungal-type protein kinase domain-containing protein</fullName>
    </recommendedName>
</protein>
<organism evidence="1 2">
    <name type="scientific">Marasmiellus scandens</name>
    <dbReference type="NCBI Taxonomy" id="2682957"/>
    <lineage>
        <taxon>Eukaryota</taxon>
        <taxon>Fungi</taxon>
        <taxon>Dikarya</taxon>
        <taxon>Basidiomycota</taxon>
        <taxon>Agaricomycotina</taxon>
        <taxon>Agaricomycetes</taxon>
        <taxon>Agaricomycetidae</taxon>
        <taxon>Agaricales</taxon>
        <taxon>Marasmiineae</taxon>
        <taxon>Omphalotaceae</taxon>
        <taxon>Marasmiellus</taxon>
    </lineage>
</organism>
<evidence type="ECO:0008006" key="3">
    <source>
        <dbReference type="Google" id="ProtNLM"/>
    </source>
</evidence>
<name>A0ABR1ISF8_9AGAR</name>
<keyword evidence="2" id="KW-1185">Reference proteome</keyword>
<accession>A0ABR1ISF8</accession>